<evidence type="ECO:0000256" key="11">
    <source>
        <dbReference type="ARBA" id="ARBA00023136"/>
    </source>
</evidence>
<evidence type="ECO:0000256" key="8">
    <source>
        <dbReference type="ARBA" id="ARBA00022786"/>
    </source>
</evidence>
<dbReference type="STRING" id="694430.Natoc_0369"/>
<dbReference type="Proteomes" id="UP000010878">
    <property type="component" value="Chromosome"/>
</dbReference>
<dbReference type="GO" id="GO:0016874">
    <property type="term" value="F:ligase activity"/>
    <property type="evidence" value="ECO:0007669"/>
    <property type="project" value="UniProtKB-KW"/>
</dbReference>
<keyword evidence="15" id="KW-1185">Reference proteome</keyword>
<sequence>MLGPLLVLGGFVVLSIGLSKLRPAYHVYRGETDDVVAVERAEGPVELAGTVSPIDDPLRAPLTGTAALAYEYEVEELQSSGKSSSWNTVDEGRAATPFRLEDATASVRVEPAGAELALSTDTTIEVDGGEPEPEPIREFLAHESDLESENTSLDLKVVELATGNDRRYHERRLEPGGEAYVFGQSSYDVDARETMRDVSAVVSDGDGTPAFVVSDSSQDGTARLLATRQLPWLVGGLLMIGIGSWLVASSALF</sequence>
<keyword evidence="9" id="KW-0862">Zinc</keyword>
<evidence type="ECO:0000256" key="12">
    <source>
        <dbReference type="SAM" id="Phobius"/>
    </source>
</evidence>
<evidence type="ECO:0000256" key="6">
    <source>
        <dbReference type="ARBA" id="ARBA00022723"/>
    </source>
</evidence>
<accession>L0JVU2</accession>
<evidence type="ECO:0000256" key="7">
    <source>
        <dbReference type="ARBA" id="ARBA00022771"/>
    </source>
</evidence>
<dbReference type="GO" id="GO:0016020">
    <property type="term" value="C:membrane"/>
    <property type="evidence" value="ECO:0007669"/>
    <property type="project" value="UniProtKB-SubCell"/>
</dbReference>
<keyword evidence="11 12" id="KW-0472">Membrane</keyword>
<keyword evidence="14" id="KW-0436">Ligase</keyword>
<feature type="domain" description="E3 Ubiquitin ligase MUL1-like" evidence="13">
    <location>
        <begin position="72"/>
        <end position="188"/>
    </location>
</feature>
<evidence type="ECO:0000259" key="13">
    <source>
        <dbReference type="Pfam" id="PF12483"/>
    </source>
</evidence>
<dbReference type="RefSeq" id="WP_015319690.1">
    <property type="nucleotide sequence ID" value="NC_019974.1"/>
</dbReference>
<dbReference type="GO" id="GO:0008270">
    <property type="term" value="F:zinc ion binding"/>
    <property type="evidence" value="ECO:0007669"/>
    <property type="project" value="UniProtKB-KW"/>
</dbReference>
<dbReference type="Pfam" id="PF12483">
    <property type="entry name" value="GIDE"/>
    <property type="match status" value="1"/>
</dbReference>
<feature type="transmembrane region" description="Helical" evidence="12">
    <location>
        <begin position="230"/>
        <end position="252"/>
    </location>
</feature>
<evidence type="ECO:0000256" key="4">
    <source>
        <dbReference type="ARBA" id="ARBA00022679"/>
    </source>
</evidence>
<comment type="subcellular location">
    <subcellularLocation>
        <location evidence="2">Membrane</location>
        <topology evidence="2">Multi-pass membrane protein</topology>
    </subcellularLocation>
</comment>
<dbReference type="InterPro" id="IPR022170">
    <property type="entry name" value="MUL1-like"/>
</dbReference>
<keyword evidence="6" id="KW-0479">Metal-binding</keyword>
<dbReference type="KEGG" id="nou:Natoc_0369"/>
<dbReference type="GO" id="GO:0061630">
    <property type="term" value="F:ubiquitin protein ligase activity"/>
    <property type="evidence" value="ECO:0007669"/>
    <property type="project" value="UniProtKB-EC"/>
</dbReference>
<dbReference type="EMBL" id="CP003929">
    <property type="protein sequence ID" value="AGB36234.1"/>
    <property type="molecule type" value="Genomic_DNA"/>
</dbReference>
<keyword evidence="7" id="KW-0863">Zinc-finger</keyword>
<evidence type="ECO:0000256" key="2">
    <source>
        <dbReference type="ARBA" id="ARBA00004141"/>
    </source>
</evidence>
<name>L0JVU2_9EURY</name>
<comment type="catalytic activity">
    <reaction evidence="1">
        <text>S-ubiquitinyl-[E2 ubiquitin-conjugating enzyme]-L-cysteine + [acceptor protein]-L-lysine = [E2 ubiquitin-conjugating enzyme]-L-cysteine + N(6)-ubiquitinyl-[acceptor protein]-L-lysine.</text>
        <dbReference type="EC" id="2.3.2.27"/>
    </reaction>
</comment>
<dbReference type="GO" id="GO:0016567">
    <property type="term" value="P:protein ubiquitination"/>
    <property type="evidence" value="ECO:0007669"/>
    <property type="project" value="InterPro"/>
</dbReference>
<organism evidence="14 15">
    <name type="scientific">Natronococcus occultus SP4</name>
    <dbReference type="NCBI Taxonomy" id="694430"/>
    <lineage>
        <taxon>Archaea</taxon>
        <taxon>Methanobacteriati</taxon>
        <taxon>Methanobacteriota</taxon>
        <taxon>Stenosarchaea group</taxon>
        <taxon>Halobacteria</taxon>
        <taxon>Halobacteriales</taxon>
        <taxon>Natrialbaceae</taxon>
        <taxon>Natronococcus</taxon>
    </lineage>
</organism>
<gene>
    <name evidence="14" type="ORF">Natoc_0369</name>
</gene>
<dbReference type="GeneID" id="14405397"/>
<keyword evidence="10 12" id="KW-1133">Transmembrane helix</keyword>
<dbReference type="EC" id="2.3.2.27" evidence="3"/>
<evidence type="ECO:0000256" key="5">
    <source>
        <dbReference type="ARBA" id="ARBA00022692"/>
    </source>
</evidence>
<reference evidence="14 15" key="1">
    <citation type="submission" date="2012-11" db="EMBL/GenBank/DDBJ databases">
        <title>FINISHED of Natronococcus occultus SP4, DSM 3396.</title>
        <authorList>
            <consortium name="DOE Joint Genome Institute"/>
            <person name="Eisen J."/>
            <person name="Huntemann M."/>
            <person name="Wei C.-L."/>
            <person name="Han J."/>
            <person name="Detter J.C."/>
            <person name="Han C."/>
            <person name="Tapia R."/>
            <person name="Chen A."/>
            <person name="Kyrpides N."/>
            <person name="Mavromatis K."/>
            <person name="Markowitz V."/>
            <person name="Szeto E."/>
            <person name="Ivanova N."/>
            <person name="Mikhailova N."/>
            <person name="Ovchinnikova G."/>
            <person name="Pagani I."/>
            <person name="Pati A."/>
            <person name="Goodwin L."/>
            <person name="Nordberg H.P."/>
            <person name="Cantor M.N."/>
            <person name="Hua S.X."/>
            <person name="Woyke T."/>
            <person name="Eisen J."/>
            <person name="Klenk H.-P."/>
            <person name="Klenk H.-P."/>
        </authorList>
    </citation>
    <scope>NUCLEOTIDE SEQUENCE [LARGE SCALE GENOMIC DNA]</scope>
    <source>
        <strain evidence="14 15">SP4</strain>
    </source>
</reference>
<evidence type="ECO:0000313" key="15">
    <source>
        <dbReference type="Proteomes" id="UP000010878"/>
    </source>
</evidence>
<evidence type="ECO:0000256" key="1">
    <source>
        <dbReference type="ARBA" id="ARBA00000900"/>
    </source>
</evidence>
<dbReference type="HOGENOM" id="CLU_095957_0_0_2"/>
<proteinExistence type="predicted"/>
<dbReference type="AlphaFoldDB" id="L0JVU2"/>
<evidence type="ECO:0000256" key="9">
    <source>
        <dbReference type="ARBA" id="ARBA00022833"/>
    </source>
</evidence>
<evidence type="ECO:0000256" key="3">
    <source>
        <dbReference type="ARBA" id="ARBA00012483"/>
    </source>
</evidence>
<protein>
    <recommendedName>
        <fullName evidence="3">RING-type E3 ubiquitin transferase</fullName>
        <ecNumber evidence="3">2.3.2.27</ecNumber>
    </recommendedName>
</protein>
<keyword evidence="4" id="KW-0808">Transferase</keyword>
<keyword evidence="8" id="KW-0833">Ubl conjugation pathway</keyword>
<evidence type="ECO:0000256" key="10">
    <source>
        <dbReference type="ARBA" id="ARBA00022989"/>
    </source>
</evidence>
<dbReference type="OrthoDB" id="170690at2157"/>
<dbReference type="eggNOG" id="arCOG06218">
    <property type="taxonomic scope" value="Archaea"/>
</dbReference>
<evidence type="ECO:0000313" key="14">
    <source>
        <dbReference type="EMBL" id="AGB36234.1"/>
    </source>
</evidence>
<keyword evidence="5 12" id="KW-0812">Transmembrane</keyword>